<dbReference type="GO" id="GO:0004930">
    <property type="term" value="F:G protein-coupled receptor activity"/>
    <property type="evidence" value="ECO:0007669"/>
    <property type="project" value="UniProtKB-KW"/>
</dbReference>
<reference evidence="12" key="1">
    <citation type="submission" date="2022-11" db="UniProtKB">
        <authorList>
            <consortium name="WormBaseParasite"/>
        </authorList>
    </citation>
    <scope>IDENTIFICATION</scope>
</reference>
<keyword evidence="9" id="KW-0732">Signal</keyword>
<dbReference type="Gene3D" id="1.20.1070.10">
    <property type="entry name" value="Rhodopsin 7-helix transmembrane proteins"/>
    <property type="match status" value="1"/>
</dbReference>
<feature type="signal peptide" evidence="9">
    <location>
        <begin position="1"/>
        <end position="19"/>
    </location>
</feature>
<feature type="domain" description="G-protein coupled receptors family 1 profile" evidence="10">
    <location>
        <begin position="1"/>
        <end position="47"/>
    </location>
</feature>
<organism evidence="11 12">
    <name type="scientific">Romanomermis culicivorax</name>
    <name type="common">Nematode worm</name>
    <dbReference type="NCBI Taxonomy" id="13658"/>
    <lineage>
        <taxon>Eukaryota</taxon>
        <taxon>Metazoa</taxon>
        <taxon>Ecdysozoa</taxon>
        <taxon>Nematoda</taxon>
        <taxon>Enoplea</taxon>
        <taxon>Dorylaimia</taxon>
        <taxon>Mermithida</taxon>
        <taxon>Mermithoidea</taxon>
        <taxon>Mermithidae</taxon>
        <taxon>Romanomermis</taxon>
    </lineage>
</organism>
<evidence type="ECO:0000256" key="2">
    <source>
        <dbReference type="ARBA" id="ARBA00022475"/>
    </source>
</evidence>
<keyword evidence="11" id="KW-1185">Reference proteome</keyword>
<evidence type="ECO:0000256" key="4">
    <source>
        <dbReference type="ARBA" id="ARBA00022989"/>
    </source>
</evidence>
<evidence type="ECO:0000259" key="10">
    <source>
        <dbReference type="PROSITE" id="PS50262"/>
    </source>
</evidence>
<feature type="chain" id="PRO_5036857202" evidence="9">
    <location>
        <begin position="20"/>
        <end position="174"/>
    </location>
</feature>
<keyword evidence="8" id="KW-0807">Transducer</keyword>
<dbReference type="Proteomes" id="UP000887565">
    <property type="component" value="Unplaced"/>
</dbReference>
<dbReference type="PROSITE" id="PS50262">
    <property type="entry name" value="G_PROTEIN_RECEP_F1_2"/>
    <property type="match status" value="1"/>
</dbReference>
<dbReference type="Pfam" id="PF00001">
    <property type="entry name" value="7tm_1"/>
    <property type="match status" value="1"/>
</dbReference>
<evidence type="ECO:0000256" key="7">
    <source>
        <dbReference type="ARBA" id="ARBA00023170"/>
    </source>
</evidence>
<keyword evidence="5" id="KW-0297">G-protein coupled receptor</keyword>
<evidence type="ECO:0000256" key="5">
    <source>
        <dbReference type="ARBA" id="ARBA00023040"/>
    </source>
</evidence>
<dbReference type="WBParaSite" id="nRc.2.0.1.t48262-RA">
    <property type="protein sequence ID" value="nRc.2.0.1.t48262-RA"/>
    <property type="gene ID" value="nRc.2.0.1.g48262"/>
</dbReference>
<name>A0A915LBN3_ROMCU</name>
<evidence type="ECO:0000256" key="6">
    <source>
        <dbReference type="ARBA" id="ARBA00023136"/>
    </source>
</evidence>
<dbReference type="GO" id="GO:0005886">
    <property type="term" value="C:plasma membrane"/>
    <property type="evidence" value="ECO:0007669"/>
    <property type="project" value="UniProtKB-SubCell"/>
</dbReference>
<dbReference type="AlphaFoldDB" id="A0A915LBN3"/>
<dbReference type="InterPro" id="IPR017452">
    <property type="entry name" value="GPCR_Rhodpsn_7TM"/>
</dbReference>
<keyword evidence="3" id="KW-0812">Transmembrane</keyword>
<dbReference type="InterPro" id="IPR000276">
    <property type="entry name" value="GPCR_Rhodpsn"/>
</dbReference>
<dbReference type="PANTHER" id="PTHR24248">
    <property type="entry name" value="ADRENERGIC RECEPTOR-RELATED G-PROTEIN COUPLED RECEPTOR"/>
    <property type="match status" value="1"/>
</dbReference>
<protein>
    <submittedName>
        <fullName evidence="12">G-protein coupled receptors family 1 profile domain-containing protein</fullName>
    </submittedName>
</protein>
<evidence type="ECO:0000313" key="12">
    <source>
        <dbReference type="WBParaSite" id="nRc.2.0.1.t48262-RA"/>
    </source>
</evidence>
<keyword evidence="4" id="KW-1133">Transmembrane helix</keyword>
<keyword evidence="2" id="KW-1003">Cell membrane</keyword>
<accession>A0A915LBN3</accession>
<sequence>MGVFLICWLPFFIANIVQSLCNCISSSIFTTLTWFGYANSLANPIIYQIFNKDFRTAFKKILLCQKSGANGSGQFLAAAQAPGRSPKPEERPAPHDESHSLKIDINYCNIVIKSAVVTLNNDGHQCPSTSTILKTSDGMDFLCVEECRHSDHRIFPVNGHFGTANGRPVVSDLL</sequence>
<keyword evidence="6" id="KW-0472">Membrane</keyword>
<evidence type="ECO:0000256" key="8">
    <source>
        <dbReference type="ARBA" id="ARBA00023224"/>
    </source>
</evidence>
<evidence type="ECO:0000313" key="11">
    <source>
        <dbReference type="Proteomes" id="UP000887565"/>
    </source>
</evidence>
<dbReference type="SUPFAM" id="SSF81321">
    <property type="entry name" value="Family A G protein-coupled receptor-like"/>
    <property type="match status" value="1"/>
</dbReference>
<proteinExistence type="predicted"/>
<evidence type="ECO:0000256" key="1">
    <source>
        <dbReference type="ARBA" id="ARBA00004651"/>
    </source>
</evidence>
<comment type="subcellular location">
    <subcellularLocation>
        <location evidence="1">Cell membrane</location>
        <topology evidence="1">Multi-pass membrane protein</topology>
    </subcellularLocation>
</comment>
<keyword evidence="7" id="KW-0675">Receptor</keyword>
<evidence type="ECO:0000256" key="9">
    <source>
        <dbReference type="SAM" id="SignalP"/>
    </source>
</evidence>
<evidence type="ECO:0000256" key="3">
    <source>
        <dbReference type="ARBA" id="ARBA00022692"/>
    </source>
</evidence>